<organism evidence="2 3">
    <name type="scientific">Fasciolopsis buskii</name>
    <dbReference type="NCBI Taxonomy" id="27845"/>
    <lineage>
        <taxon>Eukaryota</taxon>
        <taxon>Metazoa</taxon>
        <taxon>Spiralia</taxon>
        <taxon>Lophotrochozoa</taxon>
        <taxon>Platyhelminthes</taxon>
        <taxon>Trematoda</taxon>
        <taxon>Digenea</taxon>
        <taxon>Plagiorchiida</taxon>
        <taxon>Echinostomata</taxon>
        <taxon>Echinostomatoidea</taxon>
        <taxon>Fasciolidae</taxon>
        <taxon>Fasciolopsis</taxon>
    </lineage>
</organism>
<evidence type="ECO:0000256" key="1">
    <source>
        <dbReference type="SAM" id="MobiDB-lite"/>
    </source>
</evidence>
<reference evidence="2" key="1">
    <citation type="submission" date="2019-05" db="EMBL/GenBank/DDBJ databases">
        <title>Annotation for the trematode Fasciolopsis buski.</title>
        <authorList>
            <person name="Choi Y.-J."/>
        </authorList>
    </citation>
    <scope>NUCLEOTIDE SEQUENCE</scope>
    <source>
        <strain evidence="2">HT</strain>
        <tissue evidence="2">Whole worm</tissue>
    </source>
</reference>
<keyword evidence="3" id="KW-1185">Reference proteome</keyword>
<comment type="caution">
    <text evidence="2">The sequence shown here is derived from an EMBL/GenBank/DDBJ whole genome shotgun (WGS) entry which is preliminary data.</text>
</comment>
<dbReference type="EMBL" id="LUCM01003158">
    <property type="protein sequence ID" value="KAA0196242.1"/>
    <property type="molecule type" value="Genomic_DNA"/>
</dbReference>
<feature type="region of interest" description="Disordered" evidence="1">
    <location>
        <begin position="415"/>
        <end position="448"/>
    </location>
</feature>
<protein>
    <submittedName>
        <fullName evidence="2">Spindle assembly abnormal protein 6</fullName>
    </submittedName>
</protein>
<dbReference type="PANTHER" id="PTHR44281:SF2">
    <property type="entry name" value="SPINDLE ASSEMBLY ABNORMAL PROTEIN 6 HOMOLOG"/>
    <property type="match status" value="1"/>
</dbReference>
<accession>A0A8E0S143</accession>
<feature type="compositionally biased region" description="Polar residues" evidence="1">
    <location>
        <begin position="298"/>
        <end position="321"/>
    </location>
</feature>
<sequence length="448" mass="48654">MRDKLSLSEQANSHHVSTVTKLESRVNALENELSNKDSLLSKTQDLLSGEQEQKNCLQEQLQRQSRHLEKVEKTLEKESEEVNKANEIIRRLQNEVKSHHTKSKLRGQVAAEQERLLSSKETELQDAHAELERIKCDLKAARDSASSLSAQLKTKSDELAEAQRTIKTNENIISWLNRQISENQMGQMQQRLKTSGFPTPIPPFSNGNARLLSPAFGTGITVGWQTNNSRLTGNLVGLTQMATTAGALNSRPASSALAAYAGPSTGALTVPMSTLHQVPENEYEMGYGKPIRPDETDNPNSNKLTGINSSKLPAPMTKSTPMHSDYVATGKMSPSDGLIRPVRTIATTTTTPSIVTTTANTADVTSQLPAYLPSVLALRSQTNQNQAAQPTGPQIAYPDRGYSKACKPMAATITASACSGPNDSERTAHQQSLSSAYFPKPVGAQSQH</sequence>
<feature type="compositionally biased region" description="Polar residues" evidence="1">
    <location>
        <begin position="7"/>
        <end position="20"/>
    </location>
</feature>
<dbReference type="GO" id="GO:0005813">
    <property type="term" value="C:centrosome"/>
    <property type="evidence" value="ECO:0007669"/>
    <property type="project" value="TreeGrafter"/>
</dbReference>
<gene>
    <name evidence="2" type="ORF">FBUS_06847</name>
</gene>
<feature type="region of interest" description="Disordered" evidence="1">
    <location>
        <begin position="1"/>
        <end position="20"/>
    </location>
</feature>
<evidence type="ECO:0000313" key="2">
    <source>
        <dbReference type="EMBL" id="KAA0196242.1"/>
    </source>
</evidence>
<dbReference type="PANTHER" id="PTHR44281">
    <property type="entry name" value="SPINDLE ASSEMBLY ABNORMAL PROTEIN 6 HOMOLOG"/>
    <property type="match status" value="1"/>
</dbReference>
<feature type="region of interest" description="Disordered" evidence="1">
    <location>
        <begin position="291"/>
        <end position="321"/>
    </location>
</feature>
<dbReference type="Proteomes" id="UP000728185">
    <property type="component" value="Unassembled WGS sequence"/>
</dbReference>
<name>A0A8E0S143_9TREM</name>
<dbReference type="OrthoDB" id="49058at2759"/>
<dbReference type="GO" id="GO:0007099">
    <property type="term" value="P:centriole replication"/>
    <property type="evidence" value="ECO:0007669"/>
    <property type="project" value="TreeGrafter"/>
</dbReference>
<dbReference type="GO" id="GO:0005814">
    <property type="term" value="C:centriole"/>
    <property type="evidence" value="ECO:0007669"/>
    <property type="project" value="TreeGrafter"/>
</dbReference>
<evidence type="ECO:0000313" key="3">
    <source>
        <dbReference type="Proteomes" id="UP000728185"/>
    </source>
</evidence>
<dbReference type="AlphaFoldDB" id="A0A8E0S143"/>
<proteinExistence type="predicted"/>